<evidence type="ECO:0000256" key="1">
    <source>
        <dbReference type="ARBA" id="ARBA00011047"/>
    </source>
</evidence>
<dbReference type="Pfam" id="PF07065">
    <property type="entry name" value="D123"/>
    <property type="match status" value="1"/>
</dbReference>
<dbReference type="Proteomes" id="UP001314263">
    <property type="component" value="Unassembled WGS sequence"/>
</dbReference>
<dbReference type="GO" id="GO:0005737">
    <property type="term" value="C:cytoplasm"/>
    <property type="evidence" value="ECO:0007669"/>
    <property type="project" value="TreeGrafter"/>
</dbReference>
<organism evidence="3 4">
    <name type="scientific">Coccomyxa viridis</name>
    <dbReference type="NCBI Taxonomy" id="1274662"/>
    <lineage>
        <taxon>Eukaryota</taxon>
        <taxon>Viridiplantae</taxon>
        <taxon>Chlorophyta</taxon>
        <taxon>core chlorophytes</taxon>
        <taxon>Trebouxiophyceae</taxon>
        <taxon>Trebouxiophyceae incertae sedis</taxon>
        <taxon>Coccomyxaceae</taxon>
        <taxon>Coccomyxa</taxon>
    </lineage>
</organism>
<reference evidence="3 4" key="1">
    <citation type="submission" date="2023-10" db="EMBL/GenBank/DDBJ databases">
        <authorList>
            <person name="Maclean D."/>
            <person name="Macfadyen A."/>
        </authorList>
    </citation>
    <scope>NUCLEOTIDE SEQUENCE [LARGE SCALE GENOMIC DNA]</scope>
</reference>
<feature type="compositionally biased region" description="Polar residues" evidence="2">
    <location>
        <begin position="309"/>
        <end position="335"/>
    </location>
</feature>
<dbReference type="AlphaFoldDB" id="A0AAV1I978"/>
<dbReference type="EMBL" id="CAUYUE010000008">
    <property type="protein sequence ID" value="CAK0783070.1"/>
    <property type="molecule type" value="Genomic_DNA"/>
</dbReference>
<dbReference type="PANTHER" id="PTHR15323">
    <property type="entry name" value="D123 PROTEIN"/>
    <property type="match status" value="1"/>
</dbReference>
<evidence type="ECO:0008006" key="5">
    <source>
        <dbReference type="Google" id="ProtNLM"/>
    </source>
</evidence>
<dbReference type="InterPro" id="IPR009772">
    <property type="entry name" value="CDC123"/>
</dbReference>
<feature type="region of interest" description="Disordered" evidence="2">
    <location>
        <begin position="289"/>
        <end position="365"/>
    </location>
</feature>
<evidence type="ECO:0000256" key="2">
    <source>
        <dbReference type="SAM" id="MobiDB-lite"/>
    </source>
</evidence>
<name>A0AAV1I978_9CHLO</name>
<evidence type="ECO:0000313" key="3">
    <source>
        <dbReference type="EMBL" id="CAK0783070.1"/>
    </source>
</evidence>
<feature type="compositionally biased region" description="Basic and acidic residues" evidence="2">
    <location>
        <begin position="336"/>
        <end position="346"/>
    </location>
</feature>
<comment type="caution">
    <text evidence="3">The sequence shown here is derived from an EMBL/GenBank/DDBJ whole genome shotgun (WGS) entry which is preliminary data.</text>
</comment>
<evidence type="ECO:0000313" key="4">
    <source>
        <dbReference type="Proteomes" id="UP001314263"/>
    </source>
</evidence>
<sequence>MQTPAVLRCQYASWYRELGHLAFRSKLIELPQGFIDFLLQDGVFLSESSSALPRRAALDPLDTDYQDWEEEGLPEDEDDGHKRPDFPELRAAIEAGIKELGGCVAPKFSWSSPHDATWVTASHSLACSTADEVLLLLKSSDRVAHDICHAFDSCETAPSGPVQHVLALRKWIALRPERELRCFVRQRELIAICQRHVLESAHELHSQQEELQEMLLEFFEQHLQEHFPETSYTFDVYITTAGRVRLLDINPIGGTTSPLLFTWEELGYAVRDPSAAHLAHTAPAQHSNTGICAQNGSLLDPKTPAGSPGQASSQGDTAVQPSMWQQDLATASSESAVHETAPREEEQSSGQSPKHTNGTGMEQEEILVRFAEQGASMLRPASAVYGAPYDMADLSKGGAIADMLRRLQSQEPD</sequence>
<feature type="compositionally biased region" description="Polar residues" evidence="2">
    <location>
        <begin position="348"/>
        <end position="360"/>
    </location>
</feature>
<keyword evidence="4" id="KW-1185">Reference proteome</keyword>
<gene>
    <name evidence="3" type="ORF">CVIRNUC_006265</name>
</gene>
<proteinExistence type="inferred from homology"/>
<comment type="similarity">
    <text evidence="1">Belongs to the CDC123 family.</text>
</comment>
<dbReference type="PANTHER" id="PTHR15323:SF6">
    <property type="entry name" value="CELL DIVISION CYCLE PROTEIN 123 HOMOLOG"/>
    <property type="match status" value="1"/>
</dbReference>
<protein>
    <recommendedName>
        <fullName evidence="5">Cell division cycle protein 123</fullName>
    </recommendedName>
</protein>
<accession>A0AAV1I978</accession>